<evidence type="ECO:0000313" key="2">
    <source>
        <dbReference type="Proteomes" id="UP001552299"/>
    </source>
</evidence>
<dbReference type="EMBL" id="JANQDX010000003">
    <property type="protein sequence ID" value="KAL0926529.1"/>
    <property type="molecule type" value="Genomic_DNA"/>
</dbReference>
<proteinExistence type="predicted"/>
<dbReference type="SUPFAM" id="SSF53335">
    <property type="entry name" value="S-adenosyl-L-methionine-dependent methyltransferases"/>
    <property type="match status" value="1"/>
</dbReference>
<comment type="caution">
    <text evidence="1">The sequence shown here is derived from an EMBL/GenBank/DDBJ whole genome shotgun (WGS) entry which is preliminary data.</text>
</comment>
<gene>
    <name evidence="1" type="ORF">M5K25_002768</name>
</gene>
<dbReference type="Pfam" id="PF06962">
    <property type="entry name" value="rRNA_methylase"/>
    <property type="match status" value="1"/>
</dbReference>
<name>A0ABD0VN55_DENTH</name>
<keyword evidence="2" id="KW-1185">Reference proteome</keyword>
<accession>A0ABD0VN55</accession>
<dbReference type="PANTHER" id="PTHR35276">
    <property type="entry name" value="S-ADENOSYL-L-METHIONINE-DEPENDENT METHYLTRANSFERASES SUPERFAMILY PROTEIN"/>
    <property type="match status" value="1"/>
</dbReference>
<dbReference type="InterPro" id="IPR029063">
    <property type="entry name" value="SAM-dependent_MTases_sf"/>
</dbReference>
<organism evidence="1 2">
    <name type="scientific">Dendrobium thyrsiflorum</name>
    <name type="common">Pinecone-like raceme dendrobium</name>
    <name type="synonym">Orchid</name>
    <dbReference type="NCBI Taxonomy" id="117978"/>
    <lineage>
        <taxon>Eukaryota</taxon>
        <taxon>Viridiplantae</taxon>
        <taxon>Streptophyta</taxon>
        <taxon>Embryophyta</taxon>
        <taxon>Tracheophyta</taxon>
        <taxon>Spermatophyta</taxon>
        <taxon>Magnoliopsida</taxon>
        <taxon>Liliopsida</taxon>
        <taxon>Asparagales</taxon>
        <taxon>Orchidaceae</taxon>
        <taxon>Epidendroideae</taxon>
        <taxon>Malaxideae</taxon>
        <taxon>Dendrobiinae</taxon>
        <taxon>Dendrobium</taxon>
    </lineage>
</organism>
<protein>
    <recommendedName>
        <fullName evidence="3">rRNA methylase YtqB</fullName>
    </recommendedName>
</protein>
<dbReference type="Proteomes" id="UP001552299">
    <property type="component" value="Unassembled WGS sequence"/>
</dbReference>
<dbReference type="AlphaFoldDB" id="A0ABD0VN55"/>
<dbReference type="PANTHER" id="PTHR35276:SF1">
    <property type="entry name" value="TRNA (MNM(5)S(2)U34)-METHYLTRANSFERASE, CHLOROPLASTIC"/>
    <property type="match status" value="1"/>
</dbReference>
<reference evidence="1 2" key="1">
    <citation type="journal article" date="2024" name="Plant Biotechnol. J.">
        <title>Dendrobium thyrsiflorum genome and its molecular insights into genes involved in important horticultural traits.</title>
        <authorList>
            <person name="Chen B."/>
            <person name="Wang J.Y."/>
            <person name="Zheng P.J."/>
            <person name="Li K.L."/>
            <person name="Liang Y.M."/>
            <person name="Chen X.F."/>
            <person name="Zhang C."/>
            <person name="Zhao X."/>
            <person name="He X."/>
            <person name="Zhang G.Q."/>
            <person name="Liu Z.J."/>
            <person name="Xu Q."/>
        </authorList>
    </citation>
    <scope>NUCLEOTIDE SEQUENCE [LARGE SCALE GENOMIC DNA]</scope>
    <source>
        <strain evidence="1">GZMU011</strain>
    </source>
</reference>
<evidence type="ECO:0008006" key="3">
    <source>
        <dbReference type="Google" id="ProtNLM"/>
    </source>
</evidence>
<dbReference type="Gene3D" id="3.40.50.150">
    <property type="entry name" value="Vaccinia Virus protein VP39"/>
    <property type="match status" value="1"/>
</dbReference>
<sequence>MRALLRPSSHLPKLLMETLSPILNLLFRSSLKSAPSFRSPCVSLLRRFSIGCRFVASAAGGFWSGARREEGPSLEVLASAFPISGAEDSLLSFINGKRKATDVAHSIWKIVIRGGDTVVDATCGNGYDTIALLKLVADDSRRGCVHGLDIQTSALENTSSLLRESVVEKQRELVKLYLLCHSKMEDILPKDIPVRLIAFNLGYLPAGDKAIITKPHTTLFALQAASRIIASGGLISIVIYIGHPGGREELEAVLSFASSLPFEGWNCFKFETANRPTGPVLVFIFKK</sequence>
<evidence type="ECO:0000313" key="1">
    <source>
        <dbReference type="EMBL" id="KAL0926529.1"/>
    </source>
</evidence>
<dbReference type="InterPro" id="IPR010719">
    <property type="entry name" value="MnmM_MeTrfase"/>
</dbReference>